<proteinExistence type="predicted"/>
<keyword evidence="7" id="KW-1185">Reference proteome</keyword>
<dbReference type="InterPro" id="IPR050109">
    <property type="entry name" value="HTH-type_TetR-like_transc_reg"/>
</dbReference>
<dbReference type="SUPFAM" id="SSF46689">
    <property type="entry name" value="Homeodomain-like"/>
    <property type="match status" value="1"/>
</dbReference>
<keyword evidence="3" id="KW-0804">Transcription</keyword>
<dbReference type="Proteomes" id="UP001144280">
    <property type="component" value="Unassembled WGS sequence"/>
</dbReference>
<keyword evidence="2 4" id="KW-0238">DNA-binding</keyword>
<dbReference type="PRINTS" id="PR00455">
    <property type="entry name" value="HTHTETR"/>
</dbReference>
<sequence length="191" mass="20595">MKDRQRRVRADFLANRERILRTAAQLFGERGVDLPLDEIAVAAGVGSATLHRHFSGRVELVHSVLDAEAGRLATRAVELSSHGHPEQALRVWLLELVQFSTSFRGLAVLLAANDADTTLENRHHALTDACRLLLTSAQAAKRIRATIDASDLLKLAHGIAVASAGSPDVAGRLLDIVTDGLRVPPTTRSGH</sequence>
<accession>A0ABQ5R316</accession>
<feature type="DNA-binding region" description="H-T-H motif" evidence="4">
    <location>
        <begin position="35"/>
        <end position="54"/>
    </location>
</feature>
<gene>
    <name evidence="6" type="ORF">Pa4123_55430</name>
</gene>
<reference evidence="6" key="1">
    <citation type="submission" date="2022-12" db="EMBL/GenBank/DDBJ databases">
        <title>New Phytohabitans aurantiacus sp. RD004123 nov., an actinomycete isolated from soil.</title>
        <authorList>
            <person name="Triningsih D.W."/>
            <person name="Harunari E."/>
            <person name="Igarashi Y."/>
        </authorList>
    </citation>
    <scope>NUCLEOTIDE SEQUENCE</scope>
    <source>
        <strain evidence="6">RD004123</strain>
    </source>
</reference>
<dbReference type="Gene3D" id="1.10.357.10">
    <property type="entry name" value="Tetracycline Repressor, domain 2"/>
    <property type="match status" value="1"/>
</dbReference>
<evidence type="ECO:0000256" key="2">
    <source>
        <dbReference type="ARBA" id="ARBA00023125"/>
    </source>
</evidence>
<dbReference type="Pfam" id="PF00440">
    <property type="entry name" value="TetR_N"/>
    <property type="match status" value="1"/>
</dbReference>
<dbReference type="SUPFAM" id="SSF48498">
    <property type="entry name" value="Tetracyclin repressor-like, C-terminal domain"/>
    <property type="match status" value="1"/>
</dbReference>
<protein>
    <submittedName>
        <fullName evidence="6">TetR family transcriptional regulator</fullName>
    </submittedName>
</protein>
<dbReference type="PROSITE" id="PS50977">
    <property type="entry name" value="HTH_TETR_2"/>
    <property type="match status" value="1"/>
</dbReference>
<dbReference type="InterPro" id="IPR009057">
    <property type="entry name" value="Homeodomain-like_sf"/>
</dbReference>
<name>A0ABQ5R316_9ACTN</name>
<dbReference type="Pfam" id="PF21597">
    <property type="entry name" value="TetR_C_43"/>
    <property type="match status" value="1"/>
</dbReference>
<dbReference type="RefSeq" id="WP_281900460.1">
    <property type="nucleotide sequence ID" value="NZ_BSDI01000031.1"/>
</dbReference>
<feature type="domain" description="HTH tetR-type" evidence="5">
    <location>
        <begin position="13"/>
        <end position="72"/>
    </location>
</feature>
<organism evidence="6 7">
    <name type="scientific">Phytohabitans aurantiacus</name>
    <dbReference type="NCBI Taxonomy" id="3016789"/>
    <lineage>
        <taxon>Bacteria</taxon>
        <taxon>Bacillati</taxon>
        <taxon>Actinomycetota</taxon>
        <taxon>Actinomycetes</taxon>
        <taxon>Micromonosporales</taxon>
        <taxon>Micromonosporaceae</taxon>
    </lineage>
</organism>
<dbReference type="InterPro" id="IPR036271">
    <property type="entry name" value="Tet_transcr_reg_TetR-rel_C_sf"/>
</dbReference>
<comment type="caution">
    <text evidence="6">The sequence shown here is derived from an EMBL/GenBank/DDBJ whole genome shotgun (WGS) entry which is preliminary data.</text>
</comment>
<dbReference type="InterPro" id="IPR001647">
    <property type="entry name" value="HTH_TetR"/>
</dbReference>
<evidence type="ECO:0000259" key="5">
    <source>
        <dbReference type="PROSITE" id="PS50977"/>
    </source>
</evidence>
<dbReference type="InterPro" id="IPR049445">
    <property type="entry name" value="TetR_SbtR-like_C"/>
</dbReference>
<evidence type="ECO:0000313" key="6">
    <source>
        <dbReference type="EMBL" id="GLI00267.1"/>
    </source>
</evidence>
<evidence type="ECO:0000256" key="3">
    <source>
        <dbReference type="ARBA" id="ARBA00023163"/>
    </source>
</evidence>
<dbReference type="EMBL" id="BSDI01000031">
    <property type="protein sequence ID" value="GLI00267.1"/>
    <property type="molecule type" value="Genomic_DNA"/>
</dbReference>
<evidence type="ECO:0000313" key="7">
    <source>
        <dbReference type="Proteomes" id="UP001144280"/>
    </source>
</evidence>
<evidence type="ECO:0000256" key="4">
    <source>
        <dbReference type="PROSITE-ProRule" id="PRU00335"/>
    </source>
</evidence>
<evidence type="ECO:0000256" key="1">
    <source>
        <dbReference type="ARBA" id="ARBA00023015"/>
    </source>
</evidence>
<keyword evidence="1" id="KW-0805">Transcription regulation</keyword>
<dbReference type="PANTHER" id="PTHR30055">
    <property type="entry name" value="HTH-TYPE TRANSCRIPTIONAL REGULATOR RUTR"/>
    <property type="match status" value="1"/>
</dbReference>
<dbReference type="PANTHER" id="PTHR30055:SF234">
    <property type="entry name" value="HTH-TYPE TRANSCRIPTIONAL REGULATOR BETI"/>
    <property type="match status" value="1"/>
</dbReference>